<evidence type="ECO:0000259" key="17">
    <source>
        <dbReference type="PROSITE" id="PS50113"/>
    </source>
</evidence>
<feature type="domain" description="Histidine kinase" evidence="15">
    <location>
        <begin position="1079"/>
        <end position="1309"/>
    </location>
</feature>
<dbReference type="PROSITE" id="PS50113">
    <property type="entry name" value="PAC"/>
    <property type="match status" value="4"/>
</dbReference>
<dbReference type="PROSITE" id="PS50109">
    <property type="entry name" value="HIS_KIN"/>
    <property type="match status" value="1"/>
</dbReference>
<dbReference type="RefSeq" id="WP_316425916.1">
    <property type="nucleotide sequence ID" value="NZ_CP130144.1"/>
</dbReference>
<keyword evidence="5" id="KW-0808">Transferase</keyword>
<feature type="transmembrane region" description="Helical" evidence="14">
    <location>
        <begin position="7"/>
        <end position="27"/>
    </location>
</feature>
<protein>
    <recommendedName>
        <fullName evidence="3">histidine kinase</fullName>
        <ecNumber evidence="3">2.7.13.3</ecNumber>
    </recommendedName>
</protein>
<evidence type="ECO:0000256" key="8">
    <source>
        <dbReference type="ARBA" id="ARBA00022777"/>
    </source>
</evidence>
<evidence type="ECO:0000313" key="18">
    <source>
        <dbReference type="EMBL" id="WNZ43743.1"/>
    </source>
</evidence>
<dbReference type="PROSITE" id="PS50112">
    <property type="entry name" value="PAS"/>
    <property type="match status" value="3"/>
</dbReference>
<dbReference type="Gene3D" id="3.30.450.20">
    <property type="entry name" value="PAS domain"/>
    <property type="match status" value="7"/>
</dbReference>
<gene>
    <name evidence="18" type="ORF">Q2T42_18035</name>
</gene>
<evidence type="ECO:0000256" key="7">
    <source>
        <dbReference type="ARBA" id="ARBA00022741"/>
    </source>
</evidence>
<keyword evidence="6 14" id="KW-0812">Transmembrane</keyword>
<dbReference type="Pfam" id="PF02518">
    <property type="entry name" value="HATPase_c"/>
    <property type="match status" value="1"/>
</dbReference>
<dbReference type="GO" id="GO:0016020">
    <property type="term" value="C:membrane"/>
    <property type="evidence" value="ECO:0007669"/>
    <property type="project" value="UniProtKB-SubCell"/>
</dbReference>
<dbReference type="InterPro" id="IPR000700">
    <property type="entry name" value="PAS-assoc_C"/>
</dbReference>
<feature type="transmembrane region" description="Helical" evidence="14">
    <location>
        <begin position="33"/>
        <end position="49"/>
    </location>
</feature>
<feature type="domain" description="PAC" evidence="17">
    <location>
        <begin position="739"/>
        <end position="791"/>
    </location>
</feature>
<dbReference type="GO" id="GO:0005524">
    <property type="term" value="F:ATP binding"/>
    <property type="evidence" value="ECO:0007669"/>
    <property type="project" value="UniProtKB-KW"/>
</dbReference>
<keyword evidence="12 14" id="KW-0472">Membrane</keyword>
<evidence type="ECO:0000256" key="11">
    <source>
        <dbReference type="ARBA" id="ARBA00023012"/>
    </source>
</evidence>
<dbReference type="NCBIfam" id="TIGR00229">
    <property type="entry name" value="sensory_box"/>
    <property type="match status" value="4"/>
</dbReference>
<dbReference type="InterPro" id="IPR052162">
    <property type="entry name" value="Sensor_kinase/Photoreceptor"/>
</dbReference>
<feature type="coiled-coil region" evidence="13">
    <location>
        <begin position="119"/>
        <end position="149"/>
    </location>
</feature>
<keyword evidence="11" id="KW-0902">Two-component regulatory system</keyword>
<dbReference type="Gene3D" id="1.20.120.620">
    <property type="entry name" value="Backbone structure of the membrane domain of e. Coli histidine kinase receptor kdpd"/>
    <property type="match status" value="1"/>
</dbReference>
<dbReference type="InterPro" id="IPR036890">
    <property type="entry name" value="HATPase_C_sf"/>
</dbReference>
<dbReference type="SUPFAM" id="SSF55874">
    <property type="entry name" value="ATPase domain of HSP90 chaperone/DNA topoisomerase II/histidine kinase"/>
    <property type="match status" value="1"/>
</dbReference>
<dbReference type="Gene3D" id="3.30.565.10">
    <property type="entry name" value="Histidine kinase-like ATPase, C-terminal domain"/>
    <property type="match status" value="1"/>
</dbReference>
<feature type="coiled-coil region" evidence="13">
    <location>
        <begin position="901"/>
        <end position="939"/>
    </location>
</feature>
<organism evidence="18">
    <name type="scientific">Leptolyngbya boryana CZ1</name>
    <dbReference type="NCBI Taxonomy" id="3060204"/>
    <lineage>
        <taxon>Bacteria</taxon>
        <taxon>Bacillati</taxon>
        <taxon>Cyanobacteriota</taxon>
        <taxon>Cyanophyceae</taxon>
        <taxon>Leptolyngbyales</taxon>
        <taxon>Leptolyngbyaceae</taxon>
        <taxon>Leptolyngbya group</taxon>
        <taxon>Leptolyngbya</taxon>
    </lineage>
</organism>
<reference evidence="18" key="2">
    <citation type="submission" date="2023-07" db="EMBL/GenBank/DDBJ databases">
        <authorList>
            <person name="Bai X.-H."/>
            <person name="Wang H.-H."/>
            <person name="Wang J."/>
            <person name="Ma M.-Y."/>
            <person name="Hu H.-H."/>
            <person name="Song Z.-L."/>
            <person name="Ma H.-G."/>
            <person name="Fan Y."/>
            <person name="Du C.-Y."/>
            <person name="Xu J.-C."/>
        </authorList>
    </citation>
    <scope>NUCLEOTIDE SEQUENCE</scope>
    <source>
        <strain evidence="18">CZ1</strain>
    </source>
</reference>
<dbReference type="CDD" id="cd00082">
    <property type="entry name" value="HisKA"/>
    <property type="match status" value="1"/>
</dbReference>
<dbReference type="EC" id="2.7.13.3" evidence="3"/>
<dbReference type="Pfam" id="PF13426">
    <property type="entry name" value="PAS_9"/>
    <property type="match status" value="1"/>
</dbReference>
<dbReference type="InterPro" id="IPR025201">
    <property type="entry name" value="KdpD_TM"/>
</dbReference>
<keyword evidence="13" id="KW-0175">Coiled coil</keyword>
<feature type="domain" description="PAC" evidence="17">
    <location>
        <begin position="1010"/>
        <end position="1061"/>
    </location>
</feature>
<dbReference type="PANTHER" id="PTHR43304:SF1">
    <property type="entry name" value="PAC DOMAIN-CONTAINING PROTEIN"/>
    <property type="match status" value="1"/>
</dbReference>
<feature type="domain" description="PAS" evidence="16">
    <location>
        <begin position="402"/>
        <end position="473"/>
    </location>
</feature>
<dbReference type="InterPro" id="IPR003594">
    <property type="entry name" value="HATPase_dom"/>
</dbReference>
<dbReference type="InterPro" id="IPR036097">
    <property type="entry name" value="HisK_dim/P_sf"/>
</dbReference>
<feature type="domain" description="PAS" evidence="16">
    <location>
        <begin position="936"/>
        <end position="1007"/>
    </location>
</feature>
<evidence type="ECO:0000256" key="10">
    <source>
        <dbReference type="ARBA" id="ARBA00022989"/>
    </source>
</evidence>
<keyword evidence="7" id="KW-0547">Nucleotide-binding</keyword>
<evidence type="ECO:0000256" key="2">
    <source>
        <dbReference type="ARBA" id="ARBA00004141"/>
    </source>
</evidence>
<dbReference type="Pfam" id="PF13493">
    <property type="entry name" value="DUF4118"/>
    <property type="match status" value="1"/>
</dbReference>
<sequence>MSMERRFLTYSAAIGLTIIATLLSFWLEDILSRTTGVFFYIAIAISTWYGGRRSGIVTTVLSVLALDYYFIVPIHQIHISKFEDFFWLLLVAIVGLVINFLTATLQESKQIAAERMQLLRQEQAAHNEMEVLLQQLEAERHQLEQILQQMPVGVAIAEAPSGKLLFHNEEATRLLRHPLIESDTYQGYIQYGAIHADGQPYKPDEYTLARSLLSGEVVKAEEMPYRRGDGTTTLFAVSSAPILNQAGQIVSTVSTFEDIRDRKHAEQNLAKELLRIQTLFNTSFDGIVILDGQGRVVNANPRFAEMIGYTLEETSRLHVSDWDAQFTDEELQQVMQDCLSRKQGLFETKHRCKNGSIYDVEISYNVVEWEGEILRFCACRNINERKRIEAERRQFQLVLQEKEASYRQLFESNPQPMWVYDLETLQFLAVNPAAIAKYGYSESEFLSMTIADIRPPEDVPRLLENVTRVEEGLDLAGIWQHRMKDSRLILVDIVSHTLEFAGRRAELVLAHDITDRKRAEEALQEREAILQLFAHNAPAGIAMFDQEMRYVMASQRWTEDYNQAIIGRSIYDLFPDLPERWRQVHQRCLAGAIEKCDEDLFVWADGTQQWIRWETRPWYTATDEIGGIIISAEDITQRKQSEIAILQLNQELQQKVTELQTLLEVIPIGIGIAEDPECQQIRVNPAFADALGISSTVNASLSAPEKERPTNFKVYQNGREMAPEELPLQYAAAHGVEIRDLEVEVVLQDGTTITLLEYAAPLLDEAGQPRGSVGAFLDITDRKRAEIALQESQERYRTLAHNFPNGSVLLFDQDLRYVLAEGQALAQAGLTSLVGKTIWEALDAEICRLLEPLYRAALSGQVQTMEIPFGDRIYFVHCLPIFDDQECVNLGMVMAQDITLRKQAEQVLKTARDELERQVQERTRELQEANILLAQREREFRTLVENTPDVITRYDRQYRYLYVNPAKAKLANIPLESYLGKKPSELNHFKDMTQFWEASLEEVFATGEMRIDEITFVTLNEPRIYHVYMVPERDANHSITSVLTIGRDITQLRQAEASTRKFAEELQRSNQELEQFAYVASHDLQEPLRAITSFTQLLAQDYREQLDGDADMYIEFIVDGAARMKQLIRDLLAYSRVGRYELQQQSVDCNALLERVKKDLQIQIAENQAMITADPLPIITADPNQMANLLQNLISNSLKYRSEADPRIHLSARHCTVEGANDLSHPGSSHLTMRSEEWLFSIQDNGIGIKPQYAKRIFGIFQRLHTNDQYSGTGLGLAICQKIIDRHQGRIWVESQLGQGATFFFTIPL</sequence>
<dbReference type="EMBL" id="CP130144">
    <property type="protein sequence ID" value="WNZ43743.1"/>
    <property type="molecule type" value="Genomic_DNA"/>
</dbReference>
<feature type="domain" description="PAC" evidence="17">
    <location>
        <begin position="594"/>
        <end position="647"/>
    </location>
</feature>
<dbReference type="SMART" id="SM00091">
    <property type="entry name" value="PAS"/>
    <property type="match status" value="7"/>
</dbReference>
<dbReference type="Pfam" id="PF08448">
    <property type="entry name" value="PAS_4"/>
    <property type="match status" value="3"/>
</dbReference>
<dbReference type="Pfam" id="PF13188">
    <property type="entry name" value="PAS_8"/>
    <property type="match status" value="2"/>
</dbReference>
<feature type="transmembrane region" description="Helical" evidence="14">
    <location>
        <begin position="85"/>
        <end position="105"/>
    </location>
</feature>
<dbReference type="SMART" id="SM00388">
    <property type="entry name" value="HisKA"/>
    <property type="match status" value="1"/>
</dbReference>
<reference evidence="18" key="1">
    <citation type="journal article" date="2023" name="Plants (Basel)">
        <title>Genomic Analysis of Leptolyngbya boryana CZ1 Reveals Efficient Carbon Fixation Modules.</title>
        <authorList>
            <person name="Bai X."/>
            <person name="Wang H."/>
            <person name="Cheng W."/>
            <person name="Wang J."/>
            <person name="Ma M."/>
            <person name="Hu H."/>
            <person name="Song Z."/>
            <person name="Ma H."/>
            <person name="Fan Y."/>
            <person name="Du C."/>
            <person name="Xu J."/>
        </authorList>
    </citation>
    <scope>NUCLEOTIDE SEQUENCE</scope>
    <source>
        <strain evidence="18">CZ1</strain>
    </source>
</reference>
<dbReference type="InterPro" id="IPR003661">
    <property type="entry name" value="HisK_dim/P_dom"/>
</dbReference>
<dbReference type="SUPFAM" id="SSF55785">
    <property type="entry name" value="PYP-like sensor domain (PAS domain)"/>
    <property type="match status" value="7"/>
</dbReference>
<dbReference type="SUPFAM" id="SSF47384">
    <property type="entry name" value="Homodimeric domain of signal transducing histidine kinase"/>
    <property type="match status" value="1"/>
</dbReference>
<evidence type="ECO:0000259" key="15">
    <source>
        <dbReference type="PROSITE" id="PS50109"/>
    </source>
</evidence>
<evidence type="ECO:0000259" key="16">
    <source>
        <dbReference type="PROSITE" id="PS50112"/>
    </source>
</evidence>
<dbReference type="SMART" id="SM00086">
    <property type="entry name" value="PAC"/>
    <property type="match status" value="5"/>
</dbReference>
<name>A0AA96WQI4_LEPBY</name>
<keyword evidence="8" id="KW-0418">Kinase</keyword>
<dbReference type="Pfam" id="PF00512">
    <property type="entry name" value="HisKA"/>
    <property type="match status" value="1"/>
</dbReference>
<dbReference type="InterPro" id="IPR038318">
    <property type="entry name" value="KdpD_sf"/>
</dbReference>
<evidence type="ECO:0000256" key="1">
    <source>
        <dbReference type="ARBA" id="ARBA00000085"/>
    </source>
</evidence>
<evidence type="ECO:0000256" key="4">
    <source>
        <dbReference type="ARBA" id="ARBA00022553"/>
    </source>
</evidence>
<keyword evidence="10 14" id="KW-1133">Transmembrane helix</keyword>
<dbReference type="InterPro" id="IPR000014">
    <property type="entry name" value="PAS"/>
</dbReference>
<dbReference type="InterPro" id="IPR013656">
    <property type="entry name" value="PAS_4"/>
</dbReference>
<proteinExistence type="predicted"/>
<feature type="domain" description="PAC" evidence="17">
    <location>
        <begin position="219"/>
        <end position="271"/>
    </location>
</feature>
<dbReference type="SMART" id="SM00387">
    <property type="entry name" value="HATPase_c"/>
    <property type="match status" value="1"/>
</dbReference>
<dbReference type="CDD" id="cd00130">
    <property type="entry name" value="PAS"/>
    <property type="match status" value="4"/>
</dbReference>
<feature type="domain" description="PAS" evidence="16">
    <location>
        <begin position="272"/>
        <end position="313"/>
    </location>
</feature>
<dbReference type="InterPro" id="IPR001610">
    <property type="entry name" value="PAC"/>
</dbReference>
<dbReference type="PANTHER" id="PTHR43304">
    <property type="entry name" value="PHYTOCHROME-LIKE PROTEIN CPH1"/>
    <property type="match status" value="1"/>
</dbReference>
<dbReference type="GO" id="GO:0000155">
    <property type="term" value="F:phosphorelay sensor kinase activity"/>
    <property type="evidence" value="ECO:0007669"/>
    <property type="project" value="InterPro"/>
</dbReference>
<keyword evidence="4" id="KW-0597">Phosphoprotein</keyword>
<accession>A0AA96WQI4</accession>
<evidence type="ECO:0000256" key="14">
    <source>
        <dbReference type="SAM" id="Phobius"/>
    </source>
</evidence>
<keyword evidence="9" id="KW-0067">ATP-binding</keyword>
<evidence type="ECO:0000256" key="12">
    <source>
        <dbReference type="ARBA" id="ARBA00023136"/>
    </source>
</evidence>
<dbReference type="InterPro" id="IPR004358">
    <property type="entry name" value="Sig_transdc_His_kin-like_C"/>
</dbReference>
<dbReference type="InterPro" id="IPR035965">
    <property type="entry name" value="PAS-like_dom_sf"/>
</dbReference>
<evidence type="ECO:0000256" key="3">
    <source>
        <dbReference type="ARBA" id="ARBA00012438"/>
    </source>
</evidence>
<dbReference type="FunFam" id="3.30.565.10:FF:000006">
    <property type="entry name" value="Sensor histidine kinase WalK"/>
    <property type="match status" value="1"/>
</dbReference>
<dbReference type="PRINTS" id="PR00344">
    <property type="entry name" value="BCTRLSENSOR"/>
</dbReference>
<dbReference type="InterPro" id="IPR005467">
    <property type="entry name" value="His_kinase_dom"/>
</dbReference>
<comment type="catalytic activity">
    <reaction evidence="1">
        <text>ATP + protein L-histidine = ADP + protein N-phospho-L-histidine.</text>
        <dbReference type="EC" id="2.7.13.3"/>
    </reaction>
</comment>
<evidence type="ECO:0000256" key="9">
    <source>
        <dbReference type="ARBA" id="ARBA00022840"/>
    </source>
</evidence>
<evidence type="ECO:0000256" key="6">
    <source>
        <dbReference type="ARBA" id="ARBA00022692"/>
    </source>
</evidence>
<evidence type="ECO:0000256" key="5">
    <source>
        <dbReference type="ARBA" id="ARBA00022679"/>
    </source>
</evidence>
<evidence type="ECO:0000256" key="13">
    <source>
        <dbReference type="SAM" id="Coils"/>
    </source>
</evidence>
<dbReference type="Gene3D" id="1.10.287.130">
    <property type="match status" value="1"/>
</dbReference>
<comment type="subcellular location">
    <subcellularLocation>
        <location evidence="2">Membrane</location>
        <topology evidence="2">Multi-pass membrane protein</topology>
    </subcellularLocation>
</comment>